<dbReference type="RefSeq" id="XP_014144875.1">
    <property type="nucleotide sequence ID" value="XM_014289400.1"/>
</dbReference>
<feature type="domain" description="BAH" evidence="1">
    <location>
        <begin position="1"/>
        <end position="55"/>
    </location>
</feature>
<dbReference type="AlphaFoldDB" id="A0A0L0F468"/>
<dbReference type="Gene3D" id="2.30.30.490">
    <property type="match status" value="1"/>
</dbReference>
<keyword evidence="3" id="KW-1185">Reference proteome</keyword>
<dbReference type="Proteomes" id="UP000054560">
    <property type="component" value="Unassembled WGS sequence"/>
</dbReference>
<evidence type="ECO:0000313" key="2">
    <source>
        <dbReference type="EMBL" id="KNC70973.1"/>
    </source>
</evidence>
<dbReference type="InterPro" id="IPR043151">
    <property type="entry name" value="BAH_sf"/>
</dbReference>
<name>A0A0L0F468_9EUKA</name>
<dbReference type="GO" id="GO:0003682">
    <property type="term" value="F:chromatin binding"/>
    <property type="evidence" value="ECO:0007669"/>
    <property type="project" value="InterPro"/>
</dbReference>
<dbReference type="PROSITE" id="PS51038">
    <property type="entry name" value="BAH"/>
    <property type="match status" value="1"/>
</dbReference>
<reference evidence="2 3" key="1">
    <citation type="submission" date="2011-02" db="EMBL/GenBank/DDBJ databases">
        <title>The Genome Sequence of Sphaeroforma arctica JP610.</title>
        <authorList>
            <consortium name="The Broad Institute Genome Sequencing Platform"/>
            <person name="Russ C."/>
            <person name="Cuomo C."/>
            <person name="Young S.K."/>
            <person name="Zeng Q."/>
            <person name="Gargeya S."/>
            <person name="Alvarado L."/>
            <person name="Berlin A."/>
            <person name="Chapman S.B."/>
            <person name="Chen Z."/>
            <person name="Freedman E."/>
            <person name="Gellesch M."/>
            <person name="Goldberg J."/>
            <person name="Griggs A."/>
            <person name="Gujja S."/>
            <person name="Heilman E."/>
            <person name="Heiman D."/>
            <person name="Howarth C."/>
            <person name="Mehta T."/>
            <person name="Neiman D."/>
            <person name="Pearson M."/>
            <person name="Roberts A."/>
            <person name="Saif S."/>
            <person name="Shea T."/>
            <person name="Shenoy N."/>
            <person name="Sisk P."/>
            <person name="Stolte C."/>
            <person name="Sykes S."/>
            <person name="White J."/>
            <person name="Yandava C."/>
            <person name="Burger G."/>
            <person name="Gray M.W."/>
            <person name="Holland P.W.H."/>
            <person name="King N."/>
            <person name="Lang F.B.F."/>
            <person name="Roger A.J."/>
            <person name="Ruiz-Trillo I."/>
            <person name="Haas B."/>
            <person name="Nusbaum C."/>
            <person name="Birren B."/>
        </authorList>
    </citation>
    <scope>NUCLEOTIDE SEQUENCE [LARGE SCALE GENOMIC DNA]</scope>
    <source>
        <strain evidence="2 3">JP610</strain>
    </source>
</reference>
<evidence type="ECO:0000259" key="1">
    <source>
        <dbReference type="PROSITE" id="PS51038"/>
    </source>
</evidence>
<sequence length="55" mass="6350">EWIEGKWLVPASETFHVPTRSFYARERLICKRGEANPMGAIIGRCAVLPMRDYVK</sequence>
<evidence type="ECO:0000313" key="3">
    <source>
        <dbReference type="Proteomes" id="UP000054560"/>
    </source>
</evidence>
<protein>
    <recommendedName>
        <fullName evidence="1">BAH domain-containing protein</fullName>
    </recommendedName>
</protein>
<feature type="non-terminal residue" evidence="2">
    <location>
        <position position="55"/>
    </location>
</feature>
<dbReference type="EMBL" id="KQ249811">
    <property type="protein sequence ID" value="KNC70973.1"/>
    <property type="molecule type" value="Genomic_DNA"/>
</dbReference>
<dbReference type="InterPro" id="IPR001025">
    <property type="entry name" value="BAH_dom"/>
</dbReference>
<gene>
    <name evidence="2" type="ORF">SARC_16495</name>
</gene>
<organism evidence="2 3">
    <name type="scientific">Sphaeroforma arctica JP610</name>
    <dbReference type="NCBI Taxonomy" id="667725"/>
    <lineage>
        <taxon>Eukaryota</taxon>
        <taxon>Ichthyosporea</taxon>
        <taxon>Ichthyophonida</taxon>
        <taxon>Sphaeroforma</taxon>
    </lineage>
</organism>
<proteinExistence type="predicted"/>
<accession>A0A0L0F468</accession>
<dbReference type="OrthoDB" id="10009055at2759"/>
<feature type="non-terminal residue" evidence="2">
    <location>
        <position position="1"/>
    </location>
</feature>
<dbReference type="GeneID" id="25916999"/>